<dbReference type="SUPFAM" id="SSF50044">
    <property type="entry name" value="SH3-domain"/>
    <property type="match status" value="2"/>
</dbReference>
<dbReference type="PROSITE" id="PS51741">
    <property type="entry name" value="F_BAR"/>
    <property type="match status" value="1"/>
</dbReference>
<proteinExistence type="inferred from homology"/>
<dbReference type="SMART" id="SM00055">
    <property type="entry name" value="FCH"/>
    <property type="match status" value="1"/>
</dbReference>
<dbReference type="PANTHER" id="PTHR15735">
    <property type="entry name" value="FCH AND DOUBLE SH3 DOMAINS PROTEIN"/>
    <property type="match status" value="1"/>
</dbReference>
<evidence type="ECO:0000256" key="8">
    <source>
        <dbReference type="SAM" id="Coils"/>
    </source>
</evidence>
<dbReference type="GO" id="GO:0030833">
    <property type="term" value="P:regulation of actin filament polymerization"/>
    <property type="evidence" value="ECO:0007669"/>
    <property type="project" value="TreeGrafter"/>
</dbReference>
<evidence type="ECO:0000256" key="5">
    <source>
        <dbReference type="ARBA" id="ARBA00074946"/>
    </source>
</evidence>
<evidence type="ECO:0000313" key="12">
    <source>
        <dbReference type="EMBL" id="QLG70335.1"/>
    </source>
</evidence>
<feature type="coiled-coil region" evidence="8">
    <location>
        <begin position="150"/>
        <end position="196"/>
    </location>
</feature>
<dbReference type="PANTHER" id="PTHR15735:SF21">
    <property type="entry name" value="PROTEIN NERVOUS WRECK"/>
    <property type="match status" value="1"/>
</dbReference>
<evidence type="ECO:0000256" key="7">
    <source>
        <dbReference type="PROSITE-ProRule" id="PRU01077"/>
    </source>
</evidence>
<dbReference type="Gene3D" id="1.20.1270.60">
    <property type="entry name" value="Arfaptin homology (AH) domain/BAR domain"/>
    <property type="match status" value="1"/>
</dbReference>
<evidence type="ECO:0000256" key="3">
    <source>
        <dbReference type="ARBA" id="ARBA00054085"/>
    </source>
</evidence>
<feature type="domain" description="F-BAR" evidence="11">
    <location>
        <begin position="3"/>
        <end position="271"/>
    </location>
</feature>
<organism evidence="12 13">
    <name type="scientific">Zygotorulaspora mrakii</name>
    <name type="common">Zygosaccharomyces mrakii</name>
    <dbReference type="NCBI Taxonomy" id="42260"/>
    <lineage>
        <taxon>Eukaryota</taxon>
        <taxon>Fungi</taxon>
        <taxon>Dikarya</taxon>
        <taxon>Ascomycota</taxon>
        <taxon>Saccharomycotina</taxon>
        <taxon>Saccharomycetes</taxon>
        <taxon>Saccharomycetales</taxon>
        <taxon>Saccharomycetaceae</taxon>
        <taxon>Zygotorulaspora</taxon>
    </lineage>
</organism>
<dbReference type="CDD" id="cd11912">
    <property type="entry name" value="SH3_Bzz1_1"/>
    <property type="match status" value="1"/>
</dbReference>
<feature type="domain" description="SH3" evidence="10">
    <location>
        <begin position="563"/>
        <end position="619"/>
    </location>
</feature>
<comment type="similarity">
    <text evidence="4">Belongs to the BZZ1 family.</text>
</comment>
<keyword evidence="2 7" id="KW-0175">Coiled coil</keyword>
<keyword evidence="1 6" id="KW-0728">SH3 domain</keyword>
<dbReference type="OrthoDB" id="8783038at2759"/>
<dbReference type="CDD" id="cd11778">
    <property type="entry name" value="SH3_Bzz1_2"/>
    <property type="match status" value="1"/>
</dbReference>
<dbReference type="InterPro" id="IPR001060">
    <property type="entry name" value="FCH_dom"/>
</dbReference>
<dbReference type="InterPro" id="IPR031160">
    <property type="entry name" value="F_BAR_dom"/>
</dbReference>
<evidence type="ECO:0000256" key="9">
    <source>
        <dbReference type="SAM" id="MobiDB-lite"/>
    </source>
</evidence>
<gene>
    <name evidence="12" type="ORF">HG535_0A02740</name>
</gene>
<dbReference type="InterPro" id="IPR001452">
    <property type="entry name" value="SH3_domain"/>
</dbReference>
<dbReference type="GO" id="GO:0045010">
    <property type="term" value="P:actin nucleation"/>
    <property type="evidence" value="ECO:0007669"/>
    <property type="project" value="UniProtKB-ARBA"/>
</dbReference>
<dbReference type="Gene3D" id="2.30.30.40">
    <property type="entry name" value="SH3 Domains"/>
    <property type="match status" value="2"/>
</dbReference>
<protein>
    <recommendedName>
        <fullName evidence="5">Protein BZZ1</fullName>
    </recommendedName>
</protein>
<dbReference type="InterPro" id="IPR027267">
    <property type="entry name" value="AH/BAR_dom_sf"/>
</dbReference>
<dbReference type="SUPFAM" id="SSF103657">
    <property type="entry name" value="BAR/IMD domain-like"/>
    <property type="match status" value="1"/>
</dbReference>
<dbReference type="KEGG" id="zmk:HG535_0A02740"/>
<evidence type="ECO:0000313" key="13">
    <source>
        <dbReference type="Proteomes" id="UP000509704"/>
    </source>
</evidence>
<evidence type="ECO:0000256" key="6">
    <source>
        <dbReference type="PROSITE-ProRule" id="PRU00192"/>
    </source>
</evidence>
<dbReference type="InterPro" id="IPR036028">
    <property type="entry name" value="SH3-like_dom_sf"/>
</dbReference>
<dbReference type="Pfam" id="PF00611">
    <property type="entry name" value="FCH"/>
    <property type="match status" value="1"/>
</dbReference>
<feature type="domain" description="SH3" evidence="10">
    <location>
        <begin position="480"/>
        <end position="542"/>
    </location>
</feature>
<dbReference type="PROSITE" id="PS50002">
    <property type="entry name" value="SH3"/>
    <property type="match status" value="2"/>
</dbReference>
<dbReference type="GeneID" id="59233971"/>
<dbReference type="Pfam" id="PF14604">
    <property type="entry name" value="SH3_9"/>
    <property type="match status" value="2"/>
</dbReference>
<evidence type="ECO:0000259" key="10">
    <source>
        <dbReference type="PROSITE" id="PS50002"/>
    </source>
</evidence>
<accession>A0A7H9AVM0</accession>
<dbReference type="FunFam" id="1.20.1270.60:FF:000060">
    <property type="entry name" value="Actin polymerization protein Bzz1"/>
    <property type="match status" value="1"/>
</dbReference>
<dbReference type="Proteomes" id="UP000509704">
    <property type="component" value="Chromosome 1"/>
</dbReference>
<name>A0A7H9AVM0_ZYGMR</name>
<comment type="function">
    <text evidence="3">Plays a role in endocytosis and trafficking to the vacuole. Functions with type I myosins to restore polarity of the actin cytoskeleton after NaCl stress.</text>
</comment>
<evidence type="ECO:0000259" key="11">
    <source>
        <dbReference type="PROSITE" id="PS51741"/>
    </source>
</evidence>
<dbReference type="InterPro" id="IPR035459">
    <property type="entry name" value="Bzz1_SH3_1"/>
</dbReference>
<dbReference type="GO" id="GO:0030864">
    <property type="term" value="C:cortical actin cytoskeleton"/>
    <property type="evidence" value="ECO:0007669"/>
    <property type="project" value="UniProtKB-ARBA"/>
</dbReference>
<feature type="region of interest" description="Disordered" evidence="9">
    <location>
        <begin position="541"/>
        <end position="562"/>
    </location>
</feature>
<dbReference type="EMBL" id="CP058604">
    <property type="protein sequence ID" value="QLG70335.1"/>
    <property type="molecule type" value="Genomic_DNA"/>
</dbReference>
<dbReference type="RefSeq" id="XP_037142063.1">
    <property type="nucleotide sequence ID" value="XM_037286168.1"/>
</dbReference>
<dbReference type="AlphaFoldDB" id="A0A7H9AVM0"/>
<evidence type="ECO:0000256" key="2">
    <source>
        <dbReference type="ARBA" id="ARBA00023054"/>
    </source>
</evidence>
<sequence length="619" mass="69199">MSESFSIGNEIKDSYKETQNWASNNVKWLKDIEAFYRDRAKLEKEYSEKLDHLSKEYAAKKSTVSVSLSVGDTPKVTPGSLEAACLVAWNEVLSQTSFISQDHSQLSKEFDNVIAHQLSGLNAKLDMTLSKINGFNGEVTDKRDAIYSELEKAKKNYDDVCMAMEAARSKHTKSPNDRNKRKLEEKETEMNIAKNEYLIKINQANRVKDKYFFQDVPEVVDLLQDLNESRILFLNTIWTSASSVEIAASDNIIKRLESANSVIAQNKPSMNTAMFIKHNLKNWNEPTDFRYQPSAVWHDDDKFAVPTHTELNDLRIKLAKSEKDYNKFHDLSQSELSRLSSLNQKKRELKSSENSLDGQDFYETLKSYLSVVMSFTSHETLKLKAEVEIESIQNNVPSNMDLSTDDIDLSRLKKKTGILSKLKKNILNTESKSGNSSSFFGAITSHTHDFGGKENSSENDGADNYSIKNAATTSKHAVPSKSNNNKVLFAYSKQDSDETTISVGDSVTLEVPDTGSGWTKVRNNTTGESGLVPSTYVEINEETPSKNGNSNAPQVPPPRRTTLPTRILTAQYDYEAQGDDEISISAGDAIEVIRGDDGSGWTYGQLNGAKGLFPTTYCT</sequence>
<evidence type="ECO:0000256" key="1">
    <source>
        <dbReference type="ARBA" id="ARBA00022443"/>
    </source>
</evidence>
<keyword evidence="13" id="KW-1185">Reference proteome</keyword>
<reference evidence="12 13" key="1">
    <citation type="submission" date="2020-07" db="EMBL/GenBank/DDBJ databases">
        <title>The yeast mating-type switching endonuclease HO is a domesticated member of an unorthodox homing genetic element family.</title>
        <authorList>
            <person name="Coughlan A.Y."/>
            <person name="Lombardi L."/>
            <person name="Braun-Galleani S."/>
            <person name="Martos A.R."/>
            <person name="Galeote V."/>
            <person name="Bigey F."/>
            <person name="Dequin S."/>
            <person name="Byrne K.P."/>
            <person name="Wolfe K.H."/>
        </authorList>
    </citation>
    <scope>NUCLEOTIDE SEQUENCE [LARGE SCALE GENOMIC DNA]</scope>
    <source>
        <strain evidence="12 13">NRRL Y-6702</strain>
    </source>
</reference>
<dbReference type="SMART" id="SM00326">
    <property type="entry name" value="SH3"/>
    <property type="match status" value="2"/>
</dbReference>
<evidence type="ECO:0000256" key="4">
    <source>
        <dbReference type="ARBA" id="ARBA00061387"/>
    </source>
</evidence>